<keyword evidence="1" id="KW-1185">Reference proteome</keyword>
<accession>A0A915B0I4</accession>
<protein>
    <submittedName>
        <fullName evidence="2">Uncharacterized protein</fullName>
    </submittedName>
</protein>
<evidence type="ECO:0000313" key="2">
    <source>
        <dbReference type="WBParaSite" id="PgR022X_g051_t01"/>
    </source>
</evidence>
<evidence type="ECO:0000313" key="1">
    <source>
        <dbReference type="Proteomes" id="UP000887569"/>
    </source>
</evidence>
<reference evidence="2" key="1">
    <citation type="submission" date="2022-11" db="UniProtKB">
        <authorList>
            <consortium name="WormBaseParasite"/>
        </authorList>
    </citation>
    <scope>IDENTIFICATION</scope>
</reference>
<dbReference type="WBParaSite" id="PgR022X_g051_t01">
    <property type="protein sequence ID" value="PgR022X_g051_t01"/>
    <property type="gene ID" value="PgR022X_g051"/>
</dbReference>
<name>A0A915B0I4_PARUN</name>
<dbReference type="Proteomes" id="UP000887569">
    <property type="component" value="Unplaced"/>
</dbReference>
<dbReference type="AlphaFoldDB" id="A0A915B0I4"/>
<proteinExistence type="predicted"/>
<organism evidence="1 2">
    <name type="scientific">Parascaris univalens</name>
    <name type="common">Nematode worm</name>
    <dbReference type="NCBI Taxonomy" id="6257"/>
    <lineage>
        <taxon>Eukaryota</taxon>
        <taxon>Metazoa</taxon>
        <taxon>Ecdysozoa</taxon>
        <taxon>Nematoda</taxon>
        <taxon>Chromadorea</taxon>
        <taxon>Rhabditida</taxon>
        <taxon>Spirurina</taxon>
        <taxon>Ascaridomorpha</taxon>
        <taxon>Ascaridoidea</taxon>
        <taxon>Ascarididae</taxon>
        <taxon>Parascaris</taxon>
    </lineage>
</organism>
<sequence>MDASFCRCSLMLLEQAYQRRSILPRVETISTNYMIVYK</sequence>